<feature type="transmembrane region" description="Helical" evidence="1">
    <location>
        <begin position="28"/>
        <end position="50"/>
    </location>
</feature>
<dbReference type="OrthoDB" id="5946179at2"/>
<dbReference type="RefSeq" id="WP_139716470.1">
    <property type="nucleotide sequence ID" value="NZ_CP040871.1"/>
</dbReference>
<keyword evidence="3" id="KW-1185">Reference proteome</keyword>
<feature type="transmembrane region" description="Helical" evidence="1">
    <location>
        <begin position="256"/>
        <end position="277"/>
    </location>
</feature>
<dbReference type="KEGG" id="thes:FHQ07_08895"/>
<keyword evidence="1" id="KW-0472">Membrane</keyword>
<gene>
    <name evidence="2" type="ORF">FHQ07_08895</name>
</gene>
<keyword evidence="1" id="KW-1133">Transmembrane helix</keyword>
<dbReference type="AlphaFoldDB" id="A0A5B7ZRQ1"/>
<protein>
    <submittedName>
        <fullName evidence="2">Uncharacterized protein</fullName>
    </submittedName>
</protein>
<feature type="transmembrane region" description="Helical" evidence="1">
    <location>
        <begin position="219"/>
        <end position="250"/>
    </location>
</feature>
<organism evidence="2 3">
    <name type="scientific">Thermomonas aquatica</name>
    <dbReference type="NCBI Taxonomy" id="2202149"/>
    <lineage>
        <taxon>Bacteria</taxon>
        <taxon>Pseudomonadati</taxon>
        <taxon>Pseudomonadota</taxon>
        <taxon>Gammaproteobacteria</taxon>
        <taxon>Lysobacterales</taxon>
        <taxon>Lysobacteraceae</taxon>
        <taxon>Thermomonas</taxon>
    </lineage>
</organism>
<keyword evidence="1" id="KW-0812">Transmembrane</keyword>
<evidence type="ECO:0000313" key="3">
    <source>
        <dbReference type="Proteomes" id="UP000308149"/>
    </source>
</evidence>
<feature type="transmembrane region" description="Helical" evidence="1">
    <location>
        <begin position="114"/>
        <end position="137"/>
    </location>
</feature>
<sequence>MTTRAVSPGSGWRWLRQAINLGRNNPKAVFGAVALLAIIALIPSVVQLALQYGLGLGPEAVMTVIGVTTLASLAIYPLLIGGLLRVIDAAENGRPTRAGAIFDTFHADGGRGRLIGFGLLMTAIYLGVFLLVISLLGKDFMGWYWQLITAAQAQQAGGAPISPELLALPEGFGQVMAIGSLFALFMGGVYAIGFGQVALGGRSVGQALGDGFAGTLKNVLPIVLLAVLSVVGMFALVLVVTIVGGILAMLGGLVHAMLGMLLVMPVYIGMLLVIYVVMFGVMYFMWRDICGDAPAVDAPRDDRIEV</sequence>
<accession>A0A5B7ZRQ1</accession>
<dbReference type="Proteomes" id="UP000308149">
    <property type="component" value="Chromosome"/>
</dbReference>
<name>A0A5B7ZRQ1_9GAMM</name>
<reference evidence="2 3" key="1">
    <citation type="submission" date="2019-06" db="EMBL/GenBank/DDBJ databases">
        <title>Thermomonas aquatica sp. nov., isolated from an industrial wastewater treatment plant.</title>
        <authorList>
            <person name="Jeon J.H."/>
            <person name="Park D.-S."/>
        </authorList>
    </citation>
    <scope>NUCLEOTIDE SEQUENCE [LARGE SCALE GENOMIC DNA]</scope>
    <source>
        <strain evidence="2 3">SY21</strain>
    </source>
</reference>
<evidence type="ECO:0000313" key="2">
    <source>
        <dbReference type="EMBL" id="QDA57419.1"/>
    </source>
</evidence>
<dbReference type="EMBL" id="CP040871">
    <property type="protein sequence ID" value="QDA57419.1"/>
    <property type="molecule type" value="Genomic_DNA"/>
</dbReference>
<feature type="transmembrane region" description="Helical" evidence="1">
    <location>
        <begin position="175"/>
        <end position="199"/>
    </location>
</feature>
<proteinExistence type="predicted"/>
<feature type="transmembrane region" description="Helical" evidence="1">
    <location>
        <begin position="62"/>
        <end position="87"/>
    </location>
</feature>
<evidence type="ECO:0000256" key="1">
    <source>
        <dbReference type="SAM" id="Phobius"/>
    </source>
</evidence>